<organism evidence="2 3">
    <name type="scientific">Devosia pacifica</name>
    <dbReference type="NCBI Taxonomy" id="1335967"/>
    <lineage>
        <taxon>Bacteria</taxon>
        <taxon>Pseudomonadati</taxon>
        <taxon>Pseudomonadota</taxon>
        <taxon>Alphaproteobacteria</taxon>
        <taxon>Hyphomicrobiales</taxon>
        <taxon>Devosiaceae</taxon>
        <taxon>Devosia</taxon>
    </lineage>
</organism>
<protein>
    <recommendedName>
        <fullName evidence="4">Integron</fullName>
    </recommendedName>
</protein>
<comment type="caution">
    <text evidence="2">The sequence shown here is derived from an EMBL/GenBank/DDBJ whole genome shotgun (WGS) entry which is preliminary data.</text>
</comment>
<evidence type="ECO:0000313" key="2">
    <source>
        <dbReference type="EMBL" id="GHA21240.1"/>
    </source>
</evidence>
<accession>A0A918VTA4</accession>
<reference evidence="2" key="1">
    <citation type="journal article" date="2014" name="Int. J. Syst. Evol. Microbiol.">
        <title>Complete genome sequence of Corynebacterium casei LMG S-19264T (=DSM 44701T), isolated from a smear-ripened cheese.</title>
        <authorList>
            <consortium name="US DOE Joint Genome Institute (JGI-PGF)"/>
            <person name="Walter F."/>
            <person name="Albersmeier A."/>
            <person name="Kalinowski J."/>
            <person name="Ruckert C."/>
        </authorList>
    </citation>
    <scope>NUCLEOTIDE SEQUENCE</scope>
    <source>
        <strain evidence="2">KCTC 32437</strain>
    </source>
</reference>
<dbReference type="EMBL" id="BMZE01000002">
    <property type="protein sequence ID" value="GHA21240.1"/>
    <property type="molecule type" value="Genomic_DNA"/>
</dbReference>
<dbReference type="Gene3D" id="2.30.30.40">
    <property type="entry name" value="SH3 Domains"/>
    <property type="match status" value="1"/>
</dbReference>
<proteinExistence type="predicted"/>
<feature type="chain" id="PRO_5037733335" description="Integron" evidence="1">
    <location>
        <begin position="27"/>
        <end position="138"/>
    </location>
</feature>
<evidence type="ECO:0000313" key="3">
    <source>
        <dbReference type="Proteomes" id="UP000646579"/>
    </source>
</evidence>
<keyword evidence="3" id="KW-1185">Reference proteome</keyword>
<sequence>MDLTNRTARFALALVTVTAWSMPIAAGQQRTSPVMVGGNDGLDACMSYGEVVGLDPAGDGFLSVRAGPGTHHGEVDRLSLGTGAFACDEATADDGTSWVGIVYGEECGVSSPIDGRHPYDGPCRSGWVHADYFVITAG</sequence>
<dbReference type="RefSeq" id="WP_244640034.1">
    <property type="nucleotide sequence ID" value="NZ_BMZE01000002.1"/>
</dbReference>
<gene>
    <name evidence="2" type="ORF">GCM10007989_15590</name>
</gene>
<name>A0A918VTA4_9HYPH</name>
<feature type="signal peptide" evidence="1">
    <location>
        <begin position="1"/>
        <end position="26"/>
    </location>
</feature>
<dbReference type="Proteomes" id="UP000646579">
    <property type="component" value="Unassembled WGS sequence"/>
</dbReference>
<reference evidence="2" key="2">
    <citation type="submission" date="2020-09" db="EMBL/GenBank/DDBJ databases">
        <authorList>
            <person name="Sun Q."/>
            <person name="Kim S."/>
        </authorList>
    </citation>
    <scope>NUCLEOTIDE SEQUENCE</scope>
    <source>
        <strain evidence="2">KCTC 32437</strain>
    </source>
</reference>
<dbReference type="AlphaFoldDB" id="A0A918VTA4"/>
<keyword evidence="1" id="KW-0732">Signal</keyword>
<evidence type="ECO:0008006" key="4">
    <source>
        <dbReference type="Google" id="ProtNLM"/>
    </source>
</evidence>
<evidence type="ECO:0000256" key="1">
    <source>
        <dbReference type="SAM" id="SignalP"/>
    </source>
</evidence>